<accession>A0ABZ1Z3E5</accession>
<reference evidence="1" key="1">
    <citation type="submission" date="2022-10" db="EMBL/GenBank/DDBJ databases">
        <title>The complete genomes of actinobacterial strains from the NBC collection.</title>
        <authorList>
            <person name="Joergensen T.S."/>
            <person name="Alvarez Arevalo M."/>
            <person name="Sterndorff E.B."/>
            <person name="Faurdal D."/>
            <person name="Vuksanovic O."/>
            <person name="Mourched A.-S."/>
            <person name="Charusanti P."/>
            <person name="Shaw S."/>
            <person name="Blin K."/>
            <person name="Weber T."/>
        </authorList>
    </citation>
    <scope>NUCLEOTIDE SEQUENCE</scope>
    <source>
        <strain evidence="1">NBC_01482</strain>
    </source>
</reference>
<keyword evidence="2" id="KW-1185">Reference proteome</keyword>
<dbReference type="EMBL" id="CP109441">
    <property type="protein sequence ID" value="WUV49773.1"/>
    <property type="molecule type" value="Genomic_DNA"/>
</dbReference>
<evidence type="ECO:0000313" key="1">
    <source>
        <dbReference type="EMBL" id="WUV49773.1"/>
    </source>
</evidence>
<evidence type="ECO:0000313" key="2">
    <source>
        <dbReference type="Proteomes" id="UP001432062"/>
    </source>
</evidence>
<dbReference type="Proteomes" id="UP001432062">
    <property type="component" value="Chromosome"/>
</dbReference>
<sequence length="57" mass="6445">MRIQIAVRRPEVVTFIDAHSDNRTASVVEALMRVQRRRLAEAEAITIGVRQAFPNAN</sequence>
<name>A0ABZ1Z3E5_9NOCA</name>
<proteinExistence type="predicted"/>
<dbReference type="RefSeq" id="WP_329414371.1">
    <property type="nucleotide sequence ID" value="NZ_CP109441.1"/>
</dbReference>
<protein>
    <submittedName>
        <fullName evidence="1">Uncharacterized protein</fullName>
    </submittedName>
</protein>
<gene>
    <name evidence="1" type="ORF">OG563_17170</name>
</gene>
<organism evidence="1 2">
    <name type="scientific">Nocardia vinacea</name>
    <dbReference type="NCBI Taxonomy" id="96468"/>
    <lineage>
        <taxon>Bacteria</taxon>
        <taxon>Bacillati</taxon>
        <taxon>Actinomycetota</taxon>
        <taxon>Actinomycetes</taxon>
        <taxon>Mycobacteriales</taxon>
        <taxon>Nocardiaceae</taxon>
        <taxon>Nocardia</taxon>
    </lineage>
</organism>